<keyword evidence="1" id="KW-0175">Coiled coil</keyword>
<feature type="transmembrane region" description="Helical" evidence="2">
    <location>
        <begin position="24"/>
        <end position="44"/>
    </location>
</feature>
<dbReference type="AlphaFoldDB" id="A0A554VRT0"/>
<dbReference type="Proteomes" id="UP000318833">
    <property type="component" value="Unassembled WGS sequence"/>
</dbReference>
<keyword evidence="2" id="KW-0472">Membrane</keyword>
<keyword evidence="2" id="KW-0812">Transmembrane</keyword>
<dbReference type="EMBL" id="VLNR01000002">
    <property type="protein sequence ID" value="TSE11331.1"/>
    <property type="molecule type" value="Genomic_DNA"/>
</dbReference>
<dbReference type="RefSeq" id="WP_143915255.1">
    <property type="nucleotide sequence ID" value="NZ_CANMXV010000003.1"/>
</dbReference>
<protein>
    <submittedName>
        <fullName evidence="3">Uncharacterized protein</fullName>
    </submittedName>
</protein>
<name>A0A554VRT0_9FLAO</name>
<keyword evidence="4" id="KW-1185">Reference proteome</keyword>
<comment type="caution">
    <text evidence="3">The sequence shown here is derived from an EMBL/GenBank/DDBJ whole genome shotgun (WGS) entry which is preliminary data.</text>
</comment>
<evidence type="ECO:0000256" key="1">
    <source>
        <dbReference type="SAM" id="Coils"/>
    </source>
</evidence>
<keyword evidence="2" id="KW-1133">Transmembrane helix</keyword>
<evidence type="ECO:0000256" key="2">
    <source>
        <dbReference type="SAM" id="Phobius"/>
    </source>
</evidence>
<gene>
    <name evidence="3" type="ORF">FOF46_01495</name>
</gene>
<feature type="transmembrane region" description="Helical" evidence="2">
    <location>
        <begin position="96"/>
        <end position="117"/>
    </location>
</feature>
<sequence>METTVKVPVNRLANFQFSIENIQLLLYCYMGLKTFEAWGLFFAILPEDKITGLPRMIASILGGILIGGALTTVTLNSKFDFKKIKEGKEEKDYSPYLWIIGFTLISLFLALDFFAFFESYSPKIFAFCASLVTIEIKLSLLLSKMYKAEKDKVEEKKKAQAQQEEQSELILLKSDIEKEKREKEELQKNLKKINATYEKVQENLKKETEYNQGLKKHACKHCDFPMLSESVKKNHEAQCAKRRKDKST</sequence>
<accession>A0A554VRT0</accession>
<evidence type="ECO:0000313" key="4">
    <source>
        <dbReference type="Proteomes" id="UP000318833"/>
    </source>
</evidence>
<evidence type="ECO:0000313" key="3">
    <source>
        <dbReference type="EMBL" id="TSE11331.1"/>
    </source>
</evidence>
<reference evidence="3 4" key="1">
    <citation type="submission" date="2019-07" db="EMBL/GenBank/DDBJ databases">
        <title>The draft genome sequence of Aquimarina algiphila M91.</title>
        <authorList>
            <person name="Meng X."/>
        </authorList>
    </citation>
    <scope>NUCLEOTIDE SEQUENCE [LARGE SCALE GENOMIC DNA]</scope>
    <source>
        <strain evidence="3 4">M91</strain>
    </source>
</reference>
<feature type="transmembrane region" description="Helical" evidence="2">
    <location>
        <begin position="56"/>
        <end position="75"/>
    </location>
</feature>
<feature type="coiled-coil region" evidence="1">
    <location>
        <begin position="143"/>
        <end position="210"/>
    </location>
</feature>
<proteinExistence type="predicted"/>
<organism evidence="3 4">
    <name type="scientific">Aquimarina algiphila</name>
    <dbReference type="NCBI Taxonomy" id="2047982"/>
    <lineage>
        <taxon>Bacteria</taxon>
        <taxon>Pseudomonadati</taxon>
        <taxon>Bacteroidota</taxon>
        <taxon>Flavobacteriia</taxon>
        <taxon>Flavobacteriales</taxon>
        <taxon>Flavobacteriaceae</taxon>
        <taxon>Aquimarina</taxon>
    </lineage>
</organism>